<feature type="region of interest" description="Disordered" evidence="1">
    <location>
        <begin position="1"/>
        <end position="21"/>
    </location>
</feature>
<comment type="caution">
    <text evidence="2">The sequence shown here is derived from an EMBL/GenBank/DDBJ whole genome shotgun (WGS) entry which is preliminary data.</text>
</comment>
<dbReference type="EMBL" id="JARYMX010000005">
    <property type="protein sequence ID" value="KAJ9547157.1"/>
    <property type="molecule type" value="Genomic_DNA"/>
</dbReference>
<gene>
    <name evidence="2" type="ORF">OSB04_019700</name>
</gene>
<dbReference type="AlphaFoldDB" id="A0AA38W593"/>
<evidence type="ECO:0000256" key="1">
    <source>
        <dbReference type="SAM" id="MobiDB-lite"/>
    </source>
</evidence>
<evidence type="ECO:0000313" key="2">
    <source>
        <dbReference type="EMBL" id="KAJ9547157.1"/>
    </source>
</evidence>
<sequence>MATATATTTFQPPQPSQHHRCPIGACGGRLISRNYYLRSRPPPNWWFGLGSVRCESGHRLSAVWLPPGRRGSRYRLGLLPGLLEIDPPVNDQTEFPLAGSNPETLHEQTVREEHDQSETKPDLEDRSLATGRYILKVEKKYTEEDWKLVSLDTKVRAIIALLLPDEVYHSLVNFSTAKEIQPSVCRMKALMKLKRARNFLWFENMNCFLMKRNPGVEKSQNHLSLKLLSSLVFRIGKRELKY</sequence>
<evidence type="ECO:0000313" key="3">
    <source>
        <dbReference type="Proteomes" id="UP001172457"/>
    </source>
</evidence>
<proteinExistence type="predicted"/>
<reference evidence="2" key="1">
    <citation type="submission" date="2023-03" db="EMBL/GenBank/DDBJ databases">
        <title>Chromosome-scale reference genome and RAD-based genetic map of yellow starthistle (Centaurea solstitialis) reveal putative structural variation and QTLs associated with invader traits.</title>
        <authorList>
            <person name="Reatini B."/>
            <person name="Cang F.A."/>
            <person name="Jiang Q."/>
            <person name="Mckibben M.T.W."/>
            <person name="Barker M.S."/>
            <person name="Rieseberg L.H."/>
            <person name="Dlugosch K.M."/>
        </authorList>
    </citation>
    <scope>NUCLEOTIDE SEQUENCE</scope>
    <source>
        <strain evidence="2">CAN-66</strain>
        <tissue evidence="2">Leaf</tissue>
    </source>
</reference>
<protein>
    <submittedName>
        <fullName evidence="2">Uncharacterized protein</fullName>
    </submittedName>
</protein>
<keyword evidence="3" id="KW-1185">Reference proteome</keyword>
<accession>A0AA38W593</accession>
<organism evidence="2 3">
    <name type="scientific">Centaurea solstitialis</name>
    <name type="common">yellow star-thistle</name>
    <dbReference type="NCBI Taxonomy" id="347529"/>
    <lineage>
        <taxon>Eukaryota</taxon>
        <taxon>Viridiplantae</taxon>
        <taxon>Streptophyta</taxon>
        <taxon>Embryophyta</taxon>
        <taxon>Tracheophyta</taxon>
        <taxon>Spermatophyta</taxon>
        <taxon>Magnoliopsida</taxon>
        <taxon>eudicotyledons</taxon>
        <taxon>Gunneridae</taxon>
        <taxon>Pentapetalae</taxon>
        <taxon>asterids</taxon>
        <taxon>campanulids</taxon>
        <taxon>Asterales</taxon>
        <taxon>Asteraceae</taxon>
        <taxon>Carduoideae</taxon>
        <taxon>Cardueae</taxon>
        <taxon>Centaureinae</taxon>
        <taxon>Centaurea</taxon>
    </lineage>
</organism>
<dbReference type="Proteomes" id="UP001172457">
    <property type="component" value="Chromosome 5"/>
</dbReference>
<name>A0AA38W593_9ASTR</name>